<keyword evidence="1" id="KW-0812">Transmembrane</keyword>
<feature type="transmembrane region" description="Helical" evidence="1">
    <location>
        <begin position="108"/>
        <end position="128"/>
    </location>
</feature>
<feature type="transmembrane region" description="Helical" evidence="1">
    <location>
        <begin position="335"/>
        <end position="355"/>
    </location>
</feature>
<name>A0A6J7DJE9_9ZZZZ</name>
<proteinExistence type="predicted"/>
<gene>
    <name evidence="2" type="ORF">UFOPK3461_00311</name>
</gene>
<feature type="transmembrane region" description="Helical" evidence="1">
    <location>
        <begin position="12"/>
        <end position="36"/>
    </location>
</feature>
<feature type="transmembrane region" description="Helical" evidence="1">
    <location>
        <begin position="200"/>
        <end position="219"/>
    </location>
</feature>
<accession>A0A6J7DJE9</accession>
<feature type="transmembrane region" description="Helical" evidence="1">
    <location>
        <begin position="75"/>
        <end position="96"/>
    </location>
</feature>
<feature type="transmembrane region" description="Helical" evidence="1">
    <location>
        <begin position="301"/>
        <end position="323"/>
    </location>
</feature>
<feature type="transmembrane region" description="Helical" evidence="1">
    <location>
        <begin position="226"/>
        <end position="249"/>
    </location>
</feature>
<feature type="transmembrane region" description="Helical" evidence="1">
    <location>
        <begin position="269"/>
        <end position="289"/>
    </location>
</feature>
<evidence type="ECO:0000313" key="2">
    <source>
        <dbReference type="EMBL" id="CAB4870737.1"/>
    </source>
</evidence>
<dbReference type="InterPro" id="IPR045931">
    <property type="entry name" value="DUF6350"/>
</dbReference>
<dbReference type="AlphaFoldDB" id="A0A6J7DJE9"/>
<feature type="transmembrane region" description="Helical" evidence="1">
    <location>
        <begin position="134"/>
        <end position="152"/>
    </location>
</feature>
<dbReference type="EMBL" id="CAFBLW010000013">
    <property type="protein sequence ID" value="CAB4870737.1"/>
    <property type="molecule type" value="Genomic_DNA"/>
</dbReference>
<evidence type="ECO:0000256" key="1">
    <source>
        <dbReference type="SAM" id="Phobius"/>
    </source>
</evidence>
<keyword evidence="1" id="KW-0472">Membrane</keyword>
<protein>
    <submittedName>
        <fullName evidence="2">Unannotated protein</fullName>
    </submittedName>
</protein>
<keyword evidence="1" id="KW-1133">Transmembrane helix</keyword>
<organism evidence="2">
    <name type="scientific">freshwater metagenome</name>
    <dbReference type="NCBI Taxonomy" id="449393"/>
    <lineage>
        <taxon>unclassified sequences</taxon>
        <taxon>metagenomes</taxon>
        <taxon>ecological metagenomes</taxon>
    </lineage>
</organism>
<feature type="transmembrane region" description="Helical" evidence="1">
    <location>
        <begin position="164"/>
        <end position="188"/>
    </location>
</feature>
<dbReference type="Pfam" id="PF19877">
    <property type="entry name" value="DUF6350"/>
    <property type="match status" value="1"/>
</dbReference>
<reference evidence="2" key="1">
    <citation type="submission" date="2020-05" db="EMBL/GenBank/DDBJ databases">
        <authorList>
            <person name="Chiriac C."/>
            <person name="Salcher M."/>
            <person name="Ghai R."/>
            <person name="Kavagutti S V."/>
        </authorList>
    </citation>
    <scope>NUCLEOTIDE SEQUENCE</scope>
</reference>
<sequence length="360" mass="38195">MVQRVLSVSFTHVLRTLAVMLLPLSFISLIAWATAGSATGNTSDPIRAALWLWIGAHHIPFSLTLSVGAPGYLSYLPIGAIVIPFLALRSGFYRAINKLHMDYHSLDSVRIIYASFYTAILTLLSFFSKSPSVAPKWYLAPIFGFVIAYAAAFSASRGTKISKALILASQTVALALGAAFICLGILIFTHLKTVNNLTTVLQPGIFGGVLLLVVSVFYLPNAAVALLSYFLGTGFAIGSGTNVSPFTRVIDQIPAFPIMGVIPESTSKLALIAVALFVGLGAVHAIRNLSSGNKSLFQSSLLAILLVALLSYLSSGALITDAMGAVGVSIWKTTLAFTVEVGIGLALAVFIPVLFERNKR</sequence>